<gene>
    <name evidence="3" type="primary">LOC114240375</name>
</gene>
<keyword evidence="2" id="KW-1185">Reference proteome</keyword>
<name>A0A6J2JDV4_BOMMA</name>
<organism evidence="2 3">
    <name type="scientific">Bombyx mandarina</name>
    <name type="common">Wild silk moth</name>
    <name type="synonym">Wild silkworm</name>
    <dbReference type="NCBI Taxonomy" id="7092"/>
    <lineage>
        <taxon>Eukaryota</taxon>
        <taxon>Metazoa</taxon>
        <taxon>Ecdysozoa</taxon>
        <taxon>Arthropoda</taxon>
        <taxon>Hexapoda</taxon>
        <taxon>Insecta</taxon>
        <taxon>Pterygota</taxon>
        <taxon>Neoptera</taxon>
        <taxon>Endopterygota</taxon>
        <taxon>Lepidoptera</taxon>
        <taxon>Glossata</taxon>
        <taxon>Ditrysia</taxon>
        <taxon>Bombycoidea</taxon>
        <taxon>Bombycidae</taxon>
        <taxon>Bombycinae</taxon>
        <taxon>Bombyx</taxon>
    </lineage>
</organism>
<dbReference type="InterPro" id="IPR036846">
    <property type="entry name" value="GM2-AP_sf"/>
</dbReference>
<dbReference type="KEGG" id="bman:114240375"/>
<accession>A0A6J2JDV4</accession>
<dbReference type="Gene3D" id="2.70.220.10">
    <property type="entry name" value="Ganglioside GM2 activator"/>
    <property type="match status" value="1"/>
</dbReference>
<dbReference type="RefSeq" id="XP_028026694.1">
    <property type="nucleotide sequence ID" value="XM_028170893.1"/>
</dbReference>
<evidence type="ECO:0000313" key="3">
    <source>
        <dbReference type="RefSeq" id="XP_028026694.1"/>
    </source>
</evidence>
<protein>
    <submittedName>
        <fullName evidence="3">Uncharacterized protein LOC114240375</fullName>
    </submittedName>
</protein>
<reference evidence="3" key="1">
    <citation type="submission" date="2025-08" db="UniProtKB">
        <authorList>
            <consortium name="RefSeq"/>
        </authorList>
    </citation>
    <scope>IDENTIFICATION</scope>
    <source>
        <tissue evidence="3">Silk gland</tissue>
    </source>
</reference>
<dbReference type="GeneID" id="114240375"/>
<evidence type="ECO:0000313" key="2">
    <source>
        <dbReference type="Proteomes" id="UP000504629"/>
    </source>
</evidence>
<keyword evidence="1" id="KW-0732">Signal</keyword>
<dbReference type="AlphaFoldDB" id="A0A6J2JDV4"/>
<sequence>MVTRIGPCYGSPVPVVSVGEFSITTKTHDSAVSGDIHISRNIENGWTLKATMQKCQDLRNTDTCDYFRSYYILKDGCSSDSGEEAELYTMIFHYIEPNMDCPIQAGDYYLSQFPVFTEDNYLTVHESKISTSVFGYTYTLEGFDKKNETIFCLEAFLQLLYIRDHNWLAKPKLNNEIKKKTSSEDDNEETS</sequence>
<evidence type="ECO:0000256" key="1">
    <source>
        <dbReference type="ARBA" id="ARBA00022729"/>
    </source>
</evidence>
<dbReference type="OrthoDB" id="8188508at2759"/>
<proteinExistence type="predicted"/>
<dbReference type="Proteomes" id="UP000504629">
    <property type="component" value="Unplaced"/>
</dbReference>